<evidence type="ECO:0000259" key="1">
    <source>
        <dbReference type="Pfam" id="PF00931"/>
    </source>
</evidence>
<dbReference type="GO" id="GO:0043531">
    <property type="term" value="F:ADP binding"/>
    <property type="evidence" value="ECO:0007669"/>
    <property type="project" value="InterPro"/>
</dbReference>
<dbReference type="SUPFAM" id="SSF52540">
    <property type="entry name" value="P-loop containing nucleoside triphosphate hydrolases"/>
    <property type="match status" value="1"/>
</dbReference>
<proteinExistence type="predicted"/>
<accession>A0A8S0TVF2</accession>
<dbReference type="OrthoDB" id="2975936at2759"/>
<dbReference type="Pfam" id="PF00931">
    <property type="entry name" value="NB-ARC"/>
    <property type="match status" value="1"/>
</dbReference>
<dbReference type="InterPro" id="IPR002182">
    <property type="entry name" value="NB-ARC"/>
</dbReference>
<dbReference type="PRINTS" id="PR00364">
    <property type="entry name" value="DISEASERSIST"/>
</dbReference>
<reference evidence="2 3" key="1">
    <citation type="submission" date="2019-12" db="EMBL/GenBank/DDBJ databases">
        <authorList>
            <person name="Alioto T."/>
            <person name="Alioto T."/>
            <person name="Gomez Garrido J."/>
        </authorList>
    </citation>
    <scope>NUCLEOTIDE SEQUENCE [LARGE SCALE GENOMIC DNA]</scope>
</reference>
<dbReference type="EMBL" id="CACTIH010007335">
    <property type="protein sequence ID" value="CAA3010146.1"/>
    <property type="molecule type" value="Genomic_DNA"/>
</dbReference>
<keyword evidence="3" id="KW-1185">Reference proteome</keyword>
<dbReference type="Proteomes" id="UP000594638">
    <property type="component" value="Unassembled WGS sequence"/>
</dbReference>
<dbReference type="PANTHER" id="PTHR19338:SF60">
    <property type="entry name" value="NB-ARC DOMAIN-CONTAINING PROTEIN"/>
    <property type="match status" value="1"/>
</dbReference>
<feature type="domain" description="NB-ARC" evidence="1">
    <location>
        <begin position="7"/>
        <end position="129"/>
    </location>
</feature>
<dbReference type="PANTHER" id="PTHR19338">
    <property type="entry name" value="TRANSLOCASE OF INNER MITOCHONDRIAL MEMBRANE 13 HOMOLOG"/>
    <property type="match status" value="1"/>
</dbReference>
<gene>
    <name evidence="2" type="ORF">OLEA9_A017342</name>
</gene>
<dbReference type="AlphaFoldDB" id="A0A8S0TVF2"/>
<evidence type="ECO:0000313" key="3">
    <source>
        <dbReference type="Proteomes" id="UP000594638"/>
    </source>
</evidence>
<dbReference type="InterPro" id="IPR027417">
    <property type="entry name" value="P-loop_NTPase"/>
</dbReference>
<organism evidence="2 3">
    <name type="scientific">Olea europaea subsp. europaea</name>
    <dbReference type="NCBI Taxonomy" id="158383"/>
    <lineage>
        <taxon>Eukaryota</taxon>
        <taxon>Viridiplantae</taxon>
        <taxon>Streptophyta</taxon>
        <taxon>Embryophyta</taxon>
        <taxon>Tracheophyta</taxon>
        <taxon>Spermatophyta</taxon>
        <taxon>Magnoliopsida</taxon>
        <taxon>eudicotyledons</taxon>
        <taxon>Gunneridae</taxon>
        <taxon>Pentapetalae</taxon>
        <taxon>asterids</taxon>
        <taxon>lamiids</taxon>
        <taxon>Lamiales</taxon>
        <taxon>Oleaceae</taxon>
        <taxon>Oleeae</taxon>
        <taxon>Olea</taxon>
    </lineage>
</organism>
<name>A0A8S0TVF2_OLEEU</name>
<evidence type="ECO:0000313" key="2">
    <source>
        <dbReference type="EMBL" id="CAA3010146.1"/>
    </source>
</evidence>
<dbReference type="Gramene" id="OE9A017342T1">
    <property type="protein sequence ID" value="OE9A017342C1"/>
    <property type="gene ID" value="OE9A017342"/>
</dbReference>
<dbReference type="Gene3D" id="3.40.50.300">
    <property type="entry name" value="P-loop containing nucleotide triphosphate hydrolases"/>
    <property type="match status" value="1"/>
</dbReference>
<comment type="caution">
    <text evidence="2">The sequence shown here is derived from an EMBL/GenBank/DDBJ whole genome shotgun (WGS) entry which is preliminary data.</text>
</comment>
<protein>
    <submittedName>
        <fullName evidence="2">Late blight resistance protein homolog R1B-17</fullName>
    </submittedName>
</protein>
<sequence length="130" mass="14929">MVGLDDALVEIKAQLVGGSPQFEVVSIVGTGGIGKTTLAHKVYIDKYVEYHFDIRTWLTVSQEYSVREILLGLLDSMKIKIDGRSEKDIDQLGEILYKKLKGWRYLFVMDDVWDNVKRYFPEDKIGSRIL</sequence>